<feature type="modified residue" description="4-aspartylphosphate" evidence="2">
    <location>
        <position position="55"/>
    </location>
</feature>
<dbReference type="Proteomes" id="UP000198992">
    <property type="component" value="Unassembled WGS sequence"/>
</dbReference>
<protein>
    <submittedName>
        <fullName evidence="4">Response regulator receiver domain-containing protein</fullName>
    </submittedName>
</protein>
<evidence type="ECO:0000256" key="1">
    <source>
        <dbReference type="ARBA" id="ARBA00022553"/>
    </source>
</evidence>
<dbReference type="PANTHER" id="PTHR44591:SF25">
    <property type="entry name" value="CHEMOTAXIS TWO-COMPONENT RESPONSE REGULATOR"/>
    <property type="match status" value="1"/>
</dbReference>
<keyword evidence="1 2" id="KW-0597">Phosphoprotein</keyword>
<dbReference type="InterPro" id="IPR050595">
    <property type="entry name" value="Bact_response_regulator"/>
</dbReference>
<dbReference type="RefSeq" id="WP_092119346.1">
    <property type="nucleotide sequence ID" value="NZ_FNTH01000001.1"/>
</dbReference>
<dbReference type="PANTHER" id="PTHR44591">
    <property type="entry name" value="STRESS RESPONSE REGULATOR PROTEIN 1"/>
    <property type="match status" value="1"/>
</dbReference>
<dbReference type="Pfam" id="PF00072">
    <property type="entry name" value="Response_reg"/>
    <property type="match status" value="1"/>
</dbReference>
<evidence type="ECO:0000313" key="5">
    <source>
        <dbReference type="Proteomes" id="UP000198992"/>
    </source>
</evidence>
<dbReference type="SUPFAM" id="SSF52172">
    <property type="entry name" value="CheY-like"/>
    <property type="match status" value="1"/>
</dbReference>
<accession>A0A1H5A1I3</accession>
<dbReference type="InterPro" id="IPR011006">
    <property type="entry name" value="CheY-like_superfamily"/>
</dbReference>
<name>A0A1H5A1I3_9BRAD</name>
<dbReference type="PROSITE" id="PS50110">
    <property type="entry name" value="RESPONSE_REGULATORY"/>
    <property type="match status" value="1"/>
</dbReference>
<evidence type="ECO:0000259" key="3">
    <source>
        <dbReference type="PROSITE" id="PS50110"/>
    </source>
</evidence>
<dbReference type="EMBL" id="FNTH01000001">
    <property type="protein sequence ID" value="SED35634.1"/>
    <property type="molecule type" value="Genomic_DNA"/>
</dbReference>
<organism evidence="4 5">
    <name type="scientific">Bradyrhizobium erythrophlei</name>
    <dbReference type="NCBI Taxonomy" id="1437360"/>
    <lineage>
        <taxon>Bacteria</taxon>
        <taxon>Pseudomonadati</taxon>
        <taxon>Pseudomonadota</taxon>
        <taxon>Alphaproteobacteria</taxon>
        <taxon>Hyphomicrobiales</taxon>
        <taxon>Nitrobacteraceae</taxon>
        <taxon>Bradyrhizobium</taxon>
    </lineage>
</organism>
<gene>
    <name evidence="4" type="ORF">SAMN05444164_4528</name>
</gene>
<evidence type="ECO:0000313" key="4">
    <source>
        <dbReference type="EMBL" id="SED35634.1"/>
    </source>
</evidence>
<dbReference type="AlphaFoldDB" id="A0A1H5A1I3"/>
<dbReference type="InterPro" id="IPR001789">
    <property type="entry name" value="Sig_transdc_resp-reg_receiver"/>
</dbReference>
<feature type="domain" description="Response regulatory" evidence="3">
    <location>
        <begin position="6"/>
        <end position="120"/>
    </location>
</feature>
<reference evidence="4 5" key="1">
    <citation type="submission" date="2016-10" db="EMBL/GenBank/DDBJ databases">
        <authorList>
            <person name="de Groot N.N."/>
        </authorList>
    </citation>
    <scope>NUCLEOTIDE SEQUENCE [LARGE SCALE GENOMIC DNA]</scope>
    <source>
        <strain evidence="4 5">MT12</strain>
    </source>
</reference>
<evidence type="ECO:0000256" key="2">
    <source>
        <dbReference type="PROSITE-ProRule" id="PRU00169"/>
    </source>
</evidence>
<dbReference type="Gene3D" id="3.40.50.2300">
    <property type="match status" value="1"/>
</dbReference>
<sequence>MPRDLDIAVIDDDESFRAALVESLSSLGYKADGYASAEDYLGSIGSKSFDCVVTDIHMPGMSGLELMQQLVTQGTTTPVILITARSDTNLAAKAAAARAVCLLRKPFEINDLIGCIEGAVKD</sequence>
<dbReference type="OrthoDB" id="9782655at2"/>
<proteinExistence type="predicted"/>
<dbReference type="SMART" id="SM00448">
    <property type="entry name" value="REC"/>
    <property type="match status" value="1"/>
</dbReference>
<dbReference type="GO" id="GO:0000160">
    <property type="term" value="P:phosphorelay signal transduction system"/>
    <property type="evidence" value="ECO:0007669"/>
    <property type="project" value="InterPro"/>
</dbReference>